<dbReference type="AlphaFoldDB" id="A0A1Z4BNM9"/>
<reference evidence="2" key="1">
    <citation type="submission" date="2017-06" db="EMBL/GenBank/DDBJ databases">
        <title>Complete genome sequence of Capnocytophaga sp. KCOM 1579 (=ChDC OS43) isolated from a human refractory periapical abscess lesion.</title>
        <authorList>
            <person name="Kook J.-K."/>
            <person name="Park S.-N."/>
            <person name="Lim Y.K."/>
            <person name="Roh H."/>
        </authorList>
    </citation>
    <scope>NUCLEOTIDE SEQUENCE [LARGE SCALE GENOMIC DNA]</scope>
    <source>
        <strain evidence="2">ChDC OS43</strain>
    </source>
</reference>
<dbReference type="Pfam" id="PF05935">
    <property type="entry name" value="Arylsulfotrans"/>
    <property type="match status" value="1"/>
</dbReference>
<evidence type="ECO:0000313" key="2">
    <source>
        <dbReference type="Proteomes" id="UP000197007"/>
    </source>
</evidence>
<accession>A0A1Z4BNM9</accession>
<dbReference type="PANTHER" id="PTHR35340">
    <property type="entry name" value="PQQ ENZYME REPEAT PROTEIN-RELATED"/>
    <property type="match status" value="1"/>
</dbReference>
<sequence>MKRSIIILFITIGVLLISCKKDDNIATYQGSLTDFSVALSGTNFLRAEVTATFSSETSFRIFYWEVSQPSQVQHTNTYQGKETEHKTLLFLKPETEYACKISYGNGLETEAKHFKTKSVQSFLPNATLQEDKLKESIKGYLLANDRKSNNIYLMDMNGTVVWYEPVPDTPAVVNYTPRTQQFYLLTDAPSEGLFVFNAKKLKIIDLFGNIVLQKEFASIPELKNREVHHECRPLPDGNIGLVTYIHQTVDLSSKGGSQTDTVTGDGFVIMNTQGEIVKKWSCFDHLNPLDHPNITTKKVKEDWIHANSIDQDSEGNYYMTTNRDSELWKINGKTGELVYRVGKNGTIKPTENLLSHGIHCAVVQAPNEVLVIDNARENKTTGSRALIYKVNEHSKTVSVPLEVALPKGQFSTTRSNVQFIDNQHVLFALSTQKQVLITNRNTTPEIHRTLLLPQTFYRVTYIPTIQY</sequence>
<proteinExistence type="predicted"/>
<dbReference type="SUPFAM" id="SSF63829">
    <property type="entry name" value="Calcium-dependent phosphotriesterase"/>
    <property type="match status" value="1"/>
</dbReference>
<dbReference type="InterPro" id="IPR010262">
    <property type="entry name" value="Arylsulfotransferase_bact"/>
</dbReference>
<organism evidence="1 2">
    <name type="scientific">Capnocytophaga endodontalis</name>
    <dbReference type="NCBI Taxonomy" id="2708117"/>
    <lineage>
        <taxon>Bacteria</taxon>
        <taxon>Pseudomonadati</taxon>
        <taxon>Bacteroidota</taxon>
        <taxon>Flavobacteriia</taxon>
        <taxon>Flavobacteriales</taxon>
        <taxon>Flavobacteriaceae</taxon>
        <taxon>Capnocytophaga</taxon>
    </lineage>
</organism>
<dbReference type="GO" id="GO:0004062">
    <property type="term" value="F:aryl sulfotransferase activity"/>
    <property type="evidence" value="ECO:0007669"/>
    <property type="project" value="InterPro"/>
</dbReference>
<keyword evidence="1" id="KW-0808">Transferase</keyword>
<dbReference type="RefSeq" id="WP_088593972.1">
    <property type="nucleotide sequence ID" value="NZ_CP022022.1"/>
</dbReference>
<keyword evidence="2" id="KW-1185">Reference proteome</keyword>
<dbReference type="KEGG" id="capn:CBG49_07240"/>
<evidence type="ECO:0000313" key="1">
    <source>
        <dbReference type="EMBL" id="ASF42885.1"/>
    </source>
</evidence>
<gene>
    <name evidence="1" type="ORF">CBG49_07240</name>
</gene>
<name>A0A1Z4BNM9_9FLAO</name>
<protein>
    <submittedName>
        <fullName evidence="1">Aryl sulfotransferase</fullName>
    </submittedName>
</protein>
<dbReference type="Proteomes" id="UP000197007">
    <property type="component" value="Chromosome"/>
</dbReference>
<dbReference type="InterPro" id="IPR053143">
    <property type="entry name" value="Arylsulfate_ST"/>
</dbReference>
<dbReference type="EMBL" id="CP022022">
    <property type="protein sequence ID" value="ASF42885.1"/>
    <property type="molecule type" value="Genomic_DNA"/>
</dbReference>
<dbReference type="PROSITE" id="PS51257">
    <property type="entry name" value="PROKAR_LIPOPROTEIN"/>
    <property type="match status" value="1"/>
</dbReference>
<dbReference type="PANTHER" id="PTHR35340:SF5">
    <property type="entry name" value="ASST-DOMAIN-CONTAINING PROTEIN"/>
    <property type="match status" value="1"/>
</dbReference>